<dbReference type="Pfam" id="PF12698">
    <property type="entry name" value="ABC2_membrane_3"/>
    <property type="match status" value="1"/>
</dbReference>
<evidence type="ECO:0000259" key="9">
    <source>
        <dbReference type="PROSITE" id="PS51012"/>
    </source>
</evidence>
<name>A0A160T9K3_9CHLR</name>
<keyword evidence="3" id="KW-0813">Transport</keyword>
<dbReference type="EMBL" id="LN890656">
    <property type="protein sequence ID" value="CUS05955.1"/>
    <property type="molecule type" value="Genomic_DNA"/>
</dbReference>
<evidence type="ECO:0000256" key="2">
    <source>
        <dbReference type="ARBA" id="ARBA00007783"/>
    </source>
</evidence>
<feature type="transmembrane region" description="Helical" evidence="8">
    <location>
        <begin position="322"/>
        <end position="341"/>
    </location>
</feature>
<dbReference type="GO" id="GO:0140359">
    <property type="term" value="F:ABC-type transporter activity"/>
    <property type="evidence" value="ECO:0007669"/>
    <property type="project" value="InterPro"/>
</dbReference>
<evidence type="ECO:0000256" key="3">
    <source>
        <dbReference type="ARBA" id="ARBA00022448"/>
    </source>
</evidence>
<evidence type="ECO:0000256" key="7">
    <source>
        <dbReference type="ARBA" id="ARBA00023136"/>
    </source>
</evidence>
<dbReference type="PANTHER" id="PTHR30294:SF38">
    <property type="entry name" value="TRANSPORT PERMEASE PROTEIN"/>
    <property type="match status" value="1"/>
</dbReference>
<keyword evidence="7 8" id="KW-0472">Membrane</keyword>
<comment type="similarity">
    <text evidence="2">Belongs to the ABC-2 integral membrane protein family.</text>
</comment>
<comment type="subcellular location">
    <subcellularLocation>
        <location evidence="1">Cell membrane</location>
        <topology evidence="1">Multi-pass membrane protein</topology>
    </subcellularLocation>
</comment>
<sequence>MFNKLIAIFRKDTILRFEGWSELLFFLILPIIFTFIIGGGLSSGGPGEDNREVVPVVDEDGGPAAADLVAALAASETIRPEAYGRAEAEELLDGNDVGAILIIPAGFSDGLTAAGQAGDPAEIVVRSAPGNNIAIVVEQEVQRAAGAIARPRLIAAGAAGAVAAVQPFPDDAARAAFQQDALAAAETALSDQPARVEFSTLGGGSGEYSQQAQSSAGQLITWVFIPLLGASGLFVMERSLGTLRRLMVTPTRKSTFLLGSIGGQYLFALLQMTLLVLFGLYVMGVPWGNAPLALAVVLAAFGLAGVALGTTLGTFVKTESQAGSLSIILGMTMGMLGGAMWPMELFPPALQQVVKVLPTTWAMSALTDLTMRGGGMADILPEAAVLLGFAVVFFVIGVWRFRYE</sequence>
<dbReference type="PANTHER" id="PTHR30294">
    <property type="entry name" value="MEMBRANE COMPONENT OF ABC TRANSPORTER YHHJ-RELATED"/>
    <property type="match status" value="1"/>
</dbReference>
<organism evidence="10 11">
    <name type="scientific">Candidatus Promineifilum breve</name>
    <dbReference type="NCBI Taxonomy" id="1806508"/>
    <lineage>
        <taxon>Bacteria</taxon>
        <taxon>Bacillati</taxon>
        <taxon>Chloroflexota</taxon>
        <taxon>Ardenticatenia</taxon>
        <taxon>Candidatus Promineifilales</taxon>
        <taxon>Candidatus Promineifilaceae</taxon>
        <taxon>Candidatus Promineifilum</taxon>
    </lineage>
</organism>
<evidence type="ECO:0000256" key="8">
    <source>
        <dbReference type="SAM" id="Phobius"/>
    </source>
</evidence>
<feature type="transmembrane region" description="Helical" evidence="8">
    <location>
        <begin position="379"/>
        <end position="399"/>
    </location>
</feature>
<evidence type="ECO:0000256" key="1">
    <source>
        <dbReference type="ARBA" id="ARBA00004651"/>
    </source>
</evidence>
<evidence type="ECO:0000256" key="6">
    <source>
        <dbReference type="ARBA" id="ARBA00022989"/>
    </source>
</evidence>
<dbReference type="AlphaFoldDB" id="A0A160T9K3"/>
<feature type="transmembrane region" description="Helical" evidence="8">
    <location>
        <begin position="219"/>
        <end position="236"/>
    </location>
</feature>
<evidence type="ECO:0000313" key="11">
    <source>
        <dbReference type="Proteomes" id="UP000215027"/>
    </source>
</evidence>
<gene>
    <name evidence="10" type="ORF">CFX0092_B0421</name>
</gene>
<keyword evidence="4" id="KW-1003">Cell membrane</keyword>
<feature type="transmembrane region" description="Helical" evidence="8">
    <location>
        <begin position="292"/>
        <end position="315"/>
    </location>
</feature>
<dbReference type="KEGG" id="pbf:CFX0092_B0421"/>
<dbReference type="InterPro" id="IPR013525">
    <property type="entry name" value="ABC2_TM"/>
</dbReference>
<reference evidence="10" key="1">
    <citation type="submission" date="2016-01" db="EMBL/GenBank/DDBJ databases">
        <authorList>
            <person name="Mcilroy J.S."/>
            <person name="Karst M S."/>
            <person name="Albertsen M."/>
        </authorList>
    </citation>
    <scope>NUCLEOTIDE SEQUENCE</scope>
    <source>
        <strain evidence="10">Cfx-K</strain>
    </source>
</reference>
<dbReference type="PROSITE" id="PS51012">
    <property type="entry name" value="ABC_TM2"/>
    <property type="match status" value="1"/>
</dbReference>
<feature type="domain" description="ABC transmembrane type-2" evidence="9">
    <location>
        <begin position="178"/>
        <end position="404"/>
    </location>
</feature>
<dbReference type="RefSeq" id="WP_095045297.1">
    <property type="nucleotide sequence ID" value="NZ_LN890656.1"/>
</dbReference>
<dbReference type="Gene3D" id="3.40.1710.10">
    <property type="entry name" value="abc type-2 transporter like domain"/>
    <property type="match status" value="1"/>
</dbReference>
<dbReference type="GO" id="GO:0005886">
    <property type="term" value="C:plasma membrane"/>
    <property type="evidence" value="ECO:0007669"/>
    <property type="project" value="UniProtKB-SubCell"/>
</dbReference>
<feature type="transmembrane region" description="Helical" evidence="8">
    <location>
        <begin position="256"/>
        <end position="280"/>
    </location>
</feature>
<dbReference type="InterPro" id="IPR047817">
    <property type="entry name" value="ABC2_TM_bact-type"/>
</dbReference>
<keyword evidence="6 8" id="KW-1133">Transmembrane helix</keyword>
<evidence type="ECO:0000313" key="10">
    <source>
        <dbReference type="EMBL" id="CUS05955.1"/>
    </source>
</evidence>
<dbReference type="OrthoDB" id="266913at2"/>
<keyword evidence="5 8" id="KW-0812">Transmembrane</keyword>
<dbReference type="InterPro" id="IPR051449">
    <property type="entry name" value="ABC-2_transporter_component"/>
</dbReference>
<accession>A0A160T9K3</accession>
<evidence type="ECO:0000256" key="5">
    <source>
        <dbReference type="ARBA" id="ARBA00022692"/>
    </source>
</evidence>
<feature type="transmembrane region" description="Helical" evidence="8">
    <location>
        <begin position="20"/>
        <end position="41"/>
    </location>
</feature>
<proteinExistence type="inferred from homology"/>
<protein>
    <submittedName>
        <fullName evidence="10">ABC transporter permease protein</fullName>
    </submittedName>
</protein>
<dbReference type="Proteomes" id="UP000215027">
    <property type="component" value="Chromosome II"/>
</dbReference>
<evidence type="ECO:0000256" key="4">
    <source>
        <dbReference type="ARBA" id="ARBA00022475"/>
    </source>
</evidence>
<keyword evidence="11" id="KW-1185">Reference proteome</keyword>